<organism evidence="1 2">
    <name type="scientific">Syntrophotalea acetylenivorans</name>
    <dbReference type="NCBI Taxonomy" id="1842532"/>
    <lineage>
        <taxon>Bacteria</taxon>
        <taxon>Pseudomonadati</taxon>
        <taxon>Thermodesulfobacteriota</taxon>
        <taxon>Desulfuromonadia</taxon>
        <taxon>Desulfuromonadales</taxon>
        <taxon>Syntrophotaleaceae</taxon>
        <taxon>Syntrophotalea</taxon>
    </lineage>
</organism>
<proteinExistence type="predicted"/>
<dbReference type="AlphaFoldDB" id="A0A1L3GSD2"/>
<sequence>MRQIVEITPVTLRRIRNYGQVAENKTKMAHKKQWMSMTLENMQEYQETLKHSDNASAVVGYASFLFRVQNGMTPPRILYGEQLLRNTLVHLLKELHIPIVLVDVVEEEHETIVAPG</sequence>
<dbReference type="KEGG" id="pef:A7E78_13935"/>
<reference evidence="1 2" key="1">
    <citation type="journal article" date="2017" name="Genome Announc.">
        <title>Complete Genome Sequences of Two Acetylene-Fermenting Pelobacter acetylenicus Strains.</title>
        <authorList>
            <person name="Sutton J.M."/>
            <person name="Baesman S.M."/>
            <person name="Fierst J.L."/>
            <person name="Poret-Peterson A.T."/>
            <person name="Oremland R.S."/>
            <person name="Dunlap D.S."/>
            <person name="Akob D.M."/>
        </authorList>
    </citation>
    <scope>NUCLEOTIDE SEQUENCE [LARGE SCALE GENOMIC DNA]</scope>
    <source>
        <strain evidence="1 2">SFB93</strain>
    </source>
</reference>
<name>A0A1L3GSD2_9BACT</name>
<evidence type="ECO:0000313" key="1">
    <source>
        <dbReference type="EMBL" id="APG28832.1"/>
    </source>
</evidence>
<gene>
    <name evidence="1" type="ORF">A7E78_13935</name>
</gene>
<dbReference type="RefSeq" id="WP_072284856.1">
    <property type="nucleotide sequence ID" value="NZ_CP015519.1"/>
</dbReference>
<protein>
    <submittedName>
        <fullName evidence="1">Uncharacterized protein</fullName>
    </submittedName>
</protein>
<dbReference type="Proteomes" id="UP000182517">
    <property type="component" value="Chromosome"/>
</dbReference>
<accession>A0A1L3GSD2</accession>
<evidence type="ECO:0000313" key="2">
    <source>
        <dbReference type="Proteomes" id="UP000182517"/>
    </source>
</evidence>
<dbReference type="STRING" id="1842532.A7E78_13935"/>
<keyword evidence="2" id="KW-1185">Reference proteome</keyword>
<dbReference type="OrthoDB" id="9937041at2"/>
<dbReference type="EMBL" id="CP015519">
    <property type="protein sequence ID" value="APG28832.1"/>
    <property type="molecule type" value="Genomic_DNA"/>
</dbReference>